<accession>G3J0N3</accession>
<proteinExistence type="predicted"/>
<evidence type="ECO:0000313" key="3">
    <source>
        <dbReference type="Proteomes" id="UP000004664"/>
    </source>
</evidence>
<reference evidence="2 3" key="1">
    <citation type="submission" date="2011-06" db="EMBL/GenBank/DDBJ databases">
        <title>Genomic sequence of Methylobacter tundripaludum SV96.</title>
        <authorList>
            <consortium name="US DOE Joint Genome Institute"/>
            <person name="Lucas S."/>
            <person name="Han J."/>
            <person name="Lapidus A."/>
            <person name="Cheng J.-F."/>
            <person name="Goodwin L."/>
            <person name="Pitluck S."/>
            <person name="Held B."/>
            <person name="Detter J.C."/>
            <person name="Han C."/>
            <person name="Tapia R."/>
            <person name="Land M."/>
            <person name="Hauser L."/>
            <person name="Kyrpides N."/>
            <person name="Ivanova N."/>
            <person name="Ovchinnikova G."/>
            <person name="Pagani I."/>
            <person name="Klotz M.G."/>
            <person name="Dispirito A.A."/>
            <person name="Murrell J.C."/>
            <person name="Dunfield P."/>
            <person name="Kalyuzhnaya M.G."/>
            <person name="Svenning M."/>
            <person name="Trotsenko Y.A."/>
            <person name="Stein L.Y."/>
            <person name="Woyke T."/>
        </authorList>
    </citation>
    <scope>NUCLEOTIDE SEQUENCE [LARGE SCALE GENOMIC DNA]</scope>
    <source>
        <strain evidence="3">ATCC BAA-1195 / DSM 17260 / SV96</strain>
    </source>
</reference>
<dbReference type="EMBL" id="JH109153">
    <property type="protein sequence ID" value="EGW20755.1"/>
    <property type="molecule type" value="Genomic_DNA"/>
</dbReference>
<dbReference type="Pfam" id="PF22772">
    <property type="entry name" value="WsaF_C"/>
    <property type="match status" value="1"/>
</dbReference>
<dbReference type="GO" id="GO:0016740">
    <property type="term" value="F:transferase activity"/>
    <property type="evidence" value="ECO:0007669"/>
    <property type="project" value="UniProtKB-KW"/>
</dbReference>
<keyword evidence="2" id="KW-0808">Transferase</keyword>
<organism evidence="2 3">
    <name type="scientific">Methylobacter tundripaludum (strain ATCC BAA-1195 / DSM 17260 / SV96)</name>
    <dbReference type="NCBI Taxonomy" id="697282"/>
    <lineage>
        <taxon>Bacteria</taxon>
        <taxon>Pseudomonadati</taxon>
        <taxon>Pseudomonadota</taxon>
        <taxon>Gammaproteobacteria</taxon>
        <taxon>Methylococcales</taxon>
        <taxon>Methylococcaceae</taxon>
        <taxon>Methylobacter</taxon>
    </lineage>
</organism>
<protein>
    <submittedName>
        <fullName evidence="2">Glycosyl transferase group 1</fullName>
    </submittedName>
</protein>
<dbReference type="eggNOG" id="COG0438">
    <property type="taxonomic scope" value="Bacteria"/>
</dbReference>
<keyword evidence="3" id="KW-1185">Reference proteome</keyword>
<dbReference type="Gene3D" id="3.40.50.2000">
    <property type="entry name" value="Glycogen Phosphorylase B"/>
    <property type="match status" value="1"/>
</dbReference>
<feature type="domain" description="WsaF C-terminal" evidence="1">
    <location>
        <begin position="248"/>
        <end position="369"/>
    </location>
</feature>
<dbReference type="OrthoDB" id="7068720at2"/>
<dbReference type="Gene3D" id="3.40.50.11090">
    <property type="match status" value="1"/>
</dbReference>
<dbReference type="HOGENOM" id="CLU_055246_1_0_6"/>
<gene>
    <name evidence="2" type="ORF">Mettu_3904</name>
</gene>
<dbReference type="STRING" id="697282.Mettu_3904"/>
<dbReference type="InterPro" id="IPR055050">
    <property type="entry name" value="WsaF_C"/>
</dbReference>
<evidence type="ECO:0000259" key="1">
    <source>
        <dbReference type="Pfam" id="PF22772"/>
    </source>
</evidence>
<evidence type="ECO:0000313" key="2">
    <source>
        <dbReference type="EMBL" id="EGW20755.1"/>
    </source>
</evidence>
<dbReference type="AlphaFoldDB" id="G3J0N3"/>
<dbReference type="Proteomes" id="UP000004664">
    <property type="component" value="Unassembled WGS sequence"/>
</dbReference>
<name>G3J0N3_METTV</name>
<sequence length="410" mass="46367">MARNMIDRAGFQLSRRYRQLRNIWKAEGYGGIIRRTRTALVQWATPKDIMMPVRPIDVIEADLSRPFPVIVPKAAPDQPVSINWVMIPAGAGSGGHTTLFRIIRYLEAHGYVNRVYFYDIHHVDHQYYESILRHSYGFHGHVANIDDGMENAHAIVATSWPTAYPVFNARSEGKRFYFVQDFEPYFYPAGALNVLAENTYRMGFHAITAGRWLAEKLRSEFSMDADYFEFGSDSSHYKRLSDCRRSGVAFYARPEVARRGFELGLMALEIFAKRRPEIELHFYGDKMGNLPFTFVDHGRVTPEQLNDIYNRCYAGLSLSLTNVSLVPHEMLAAGCIPVVNDAVHNRIVLDNPFVRYAQLNPHALAAELEALVTMVDFDTLSQAGTASVHSATWDDAGATVDAIFRQAFGA</sequence>
<dbReference type="SUPFAM" id="SSF53756">
    <property type="entry name" value="UDP-Glycosyltransferase/glycogen phosphorylase"/>
    <property type="match status" value="1"/>
</dbReference>